<dbReference type="GO" id="GO:0016987">
    <property type="term" value="F:sigma factor activity"/>
    <property type="evidence" value="ECO:0007669"/>
    <property type="project" value="UniProtKB-KW"/>
</dbReference>
<dbReference type="NCBIfam" id="TIGR02937">
    <property type="entry name" value="sigma70-ECF"/>
    <property type="match status" value="1"/>
</dbReference>
<keyword evidence="7" id="KW-1185">Reference proteome</keyword>
<evidence type="ECO:0000256" key="2">
    <source>
        <dbReference type="ARBA" id="ARBA00023015"/>
    </source>
</evidence>
<dbReference type="AlphaFoldDB" id="A0A8J3DZN5"/>
<dbReference type="SUPFAM" id="SSF88946">
    <property type="entry name" value="Sigma2 domain of RNA polymerase sigma factors"/>
    <property type="match status" value="1"/>
</dbReference>
<protein>
    <recommendedName>
        <fullName evidence="5">RNA polymerase sigma-70 region 2 domain-containing protein</fullName>
    </recommendedName>
</protein>
<dbReference type="PANTHER" id="PTHR43133">
    <property type="entry name" value="RNA POLYMERASE ECF-TYPE SIGMA FACTO"/>
    <property type="match status" value="1"/>
</dbReference>
<keyword evidence="4" id="KW-0804">Transcription</keyword>
<dbReference type="InterPro" id="IPR039425">
    <property type="entry name" value="RNA_pol_sigma-70-like"/>
</dbReference>
<accession>A0A8J3DZN5</accession>
<dbReference type="Gene3D" id="1.10.10.10">
    <property type="entry name" value="Winged helix-like DNA-binding domain superfamily/Winged helix DNA-binding domain"/>
    <property type="match status" value="1"/>
</dbReference>
<dbReference type="GO" id="GO:0006352">
    <property type="term" value="P:DNA-templated transcription initiation"/>
    <property type="evidence" value="ECO:0007669"/>
    <property type="project" value="InterPro"/>
</dbReference>
<dbReference type="Proteomes" id="UP000617531">
    <property type="component" value="Unassembled WGS sequence"/>
</dbReference>
<evidence type="ECO:0000256" key="1">
    <source>
        <dbReference type="ARBA" id="ARBA00010641"/>
    </source>
</evidence>
<reference evidence="6" key="1">
    <citation type="journal article" date="2014" name="Int. J. Syst. Evol. Microbiol.">
        <title>Complete genome sequence of Corynebacterium casei LMG S-19264T (=DSM 44701T), isolated from a smear-ripened cheese.</title>
        <authorList>
            <consortium name="US DOE Joint Genome Institute (JGI-PGF)"/>
            <person name="Walter F."/>
            <person name="Albersmeier A."/>
            <person name="Kalinowski J."/>
            <person name="Ruckert C."/>
        </authorList>
    </citation>
    <scope>NUCLEOTIDE SEQUENCE</scope>
    <source>
        <strain evidence="6">CGMCC 1.16548</strain>
    </source>
</reference>
<dbReference type="PANTHER" id="PTHR43133:SF51">
    <property type="entry name" value="RNA POLYMERASE SIGMA FACTOR"/>
    <property type="match status" value="1"/>
</dbReference>
<dbReference type="InterPro" id="IPR013325">
    <property type="entry name" value="RNA_pol_sigma_r2"/>
</dbReference>
<dbReference type="InterPro" id="IPR014284">
    <property type="entry name" value="RNA_pol_sigma-70_dom"/>
</dbReference>
<keyword evidence="2" id="KW-0805">Transcription regulation</keyword>
<organism evidence="6 7">
    <name type="scientific">Pseudolysinimonas yzui</name>
    <dbReference type="NCBI Taxonomy" id="2708254"/>
    <lineage>
        <taxon>Bacteria</taxon>
        <taxon>Bacillati</taxon>
        <taxon>Actinomycetota</taxon>
        <taxon>Actinomycetes</taxon>
        <taxon>Micrococcales</taxon>
        <taxon>Microbacteriaceae</taxon>
        <taxon>Pseudolysinimonas</taxon>
    </lineage>
</organism>
<dbReference type="Pfam" id="PF04542">
    <property type="entry name" value="Sigma70_r2"/>
    <property type="match status" value="1"/>
</dbReference>
<comment type="caution">
    <text evidence="6">The sequence shown here is derived from an EMBL/GenBank/DDBJ whole genome shotgun (WGS) entry which is preliminary data.</text>
</comment>
<dbReference type="EMBL" id="BNAI01000001">
    <property type="protein sequence ID" value="GHF05514.1"/>
    <property type="molecule type" value="Genomic_DNA"/>
</dbReference>
<dbReference type="Gene3D" id="1.10.1740.10">
    <property type="match status" value="1"/>
</dbReference>
<evidence type="ECO:0000256" key="3">
    <source>
        <dbReference type="ARBA" id="ARBA00023082"/>
    </source>
</evidence>
<dbReference type="InterPro" id="IPR013324">
    <property type="entry name" value="RNA_pol_sigma_r3/r4-like"/>
</dbReference>
<proteinExistence type="inferred from homology"/>
<comment type="similarity">
    <text evidence="1">Belongs to the sigma-70 factor family. ECF subfamily.</text>
</comment>
<evidence type="ECO:0000259" key="5">
    <source>
        <dbReference type="Pfam" id="PF04542"/>
    </source>
</evidence>
<dbReference type="SUPFAM" id="SSF88659">
    <property type="entry name" value="Sigma3 and sigma4 domains of RNA polymerase sigma factors"/>
    <property type="match status" value="1"/>
</dbReference>
<evidence type="ECO:0000313" key="6">
    <source>
        <dbReference type="EMBL" id="GHF05514.1"/>
    </source>
</evidence>
<feature type="domain" description="RNA polymerase sigma-70 region 2" evidence="5">
    <location>
        <begin position="33"/>
        <end position="99"/>
    </location>
</feature>
<keyword evidence="3" id="KW-0731">Sigma factor</keyword>
<sequence>MAMTAGVDPATSSDAELVAAVRAGDRAAFAAVYDRYGGRLYDFAYATTRHREDAADAVADTFVRFAERLGQLREPDRLRPWLYAITRHECLRRLKGRSRMLFDGEERLAEMADDSGTPESSAERDALRDLVWAAAAGLADRDRAMLDLHLRQGLDGAELGEAMGMSAAHAYVQLNRLRNQVERSLGALLVARTGREECPELDALLVDWDGTLTPIIRKRVARHVENCETCSARKRRMVSPWALLATVPIVLAPAGLRDRVLEEAWPIAAAASGGGAAAGSAPTGVKVLAVVSVIATVVAVVLLGIAGASGFGAGPASTPTPTATPTVSPPSPGELALASEVLDLGVDGVVGSVEIRNVGESPLTVEVRPAVSWVTVEQPTLDLDPGESAQVVVHAERSGLSPGPAVATVDLVAATGTWSFSVQLTQPAPPQPPQVAAPTVVRIDCIGMLRTATVRVTVNAEVPLSSVVVSWSSDSGPSGSADMSPSGGVWEATIGPFSGPVPLNVWVRAVDQRGLATTGPTTSTVLEPCS</sequence>
<name>A0A8J3DZN5_9MICO</name>
<dbReference type="InterPro" id="IPR036388">
    <property type="entry name" value="WH-like_DNA-bd_sf"/>
</dbReference>
<evidence type="ECO:0000256" key="4">
    <source>
        <dbReference type="ARBA" id="ARBA00023163"/>
    </source>
</evidence>
<evidence type="ECO:0000313" key="7">
    <source>
        <dbReference type="Proteomes" id="UP000617531"/>
    </source>
</evidence>
<reference evidence="6" key="2">
    <citation type="submission" date="2020-09" db="EMBL/GenBank/DDBJ databases">
        <authorList>
            <person name="Sun Q."/>
            <person name="Zhou Y."/>
        </authorList>
    </citation>
    <scope>NUCLEOTIDE SEQUENCE</scope>
    <source>
        <strain evidence="6">CGMCC 1.16548</strain>
    </source>
</reference>
<dbReference type="InterPro" id="IPR007627">
    <property type="entry name" value="RNA_pol_sigma70_r2"/>
</dbReference>
<gene>
    <name evidence="6" type="ORF">GCM10011600_02510</name>
</gene>